<evidence type="ECO:0000313" key="1">
    <source>
        <dbReference type="EMBL" id="KAI4465070.1"/>
    </source>
</evidence>
<sequence>MPYSTRSTSGGNEEAAGDSSSESTRNLIKSLTDKVSQNADQIVSVGDSLKQFMILNTERFGLLENKLEAILSRGTTQQDEKVFSTSSDTPKVLWRRNNTRYDVQNVQTTRRSGRISCGFLGWMCAAGPGEIVPITGRLTGDEYTDILENVFLLTARALFPDGTLYFVQDNSPVHTSRPVRTWCDNNQDVILIPWPAKSPDLNVIENLWGLMVRQWNDTIIDNVRTVANLTENVLTTWQRLLCNIGELHAR</sequence>
<dbReference type="EMBL" id="CM043017">
    <property type="protein sequence ID" value="KAI4465070.1"/>
    <property type="molecule type" value="Genomic_DNA"/>
</dbReference>
<comment type="caution">
    <text evidence="1">The sequence shown here is derived from an EMBL/GenBank/DDBJ whole genome shotgun (WGS) entry which is preliminary data.</text>
</comment>
<organism evidence="1 2">
    <name type="scientific">Holotrichia oblita</name>
    <name type="common">Chafer beetle</name>
    <dbReference type="NCBI Taxonomy" id="644536"/>
    <lineage>
        <taxon>Eukaryota</taxon>
        <taxon>Metazoa</taxon>
        <taxon>Ecdysozoa</taxon>
        <taxon>Arthropoda</taxon>
        <taxon>Hexapoda</taxon>
        <taxon>Insecta</taxon>
        <taxon>Pterygota</taxon>
        <taxon>Neoptera</taxon>
        <taxon>Endopterygota</taxon>
        <taxon>Coleoptera</taxon>
        <taxon>Polyphaga</taxon>
        <taxon>Scarabaeiformia</taxon>
        <taxon>Scarabaeidae</taxon>
        <taxon>Melolonthinae</taxon>
        <taxon>Holotrichia</taxon>
    </lineage>
</organism>
<evidence type="ECO:0000313" key="2">
    <source>
        <dbReference type="Proteomes" id="UP001056778"/>
    </source>
</evidence>
<reference evidence="1" key="1">
    <citation type="submission" date="2022-04" db="EMBL/GenBank/DDBJ databases">
        <title>Chromosome-scale genome assembly of Holotrichia oblita Faldermann.</title>
        <authorList>
            <person name="Rongchong L."/>
        </authorList>
    </citation>
    <scope>NUCLEOTIDE SEQUENCE</scope>
    <source>
        <strain evidence="1">81SQS9</strain>
    </source>
</reference>
<accession>A0ACB9TEG3</accession>
<name>A0ACB9TEG3_HOLOL</name>
<dbReference type="Proteomes" id="UP001056778">
    <property type="component" value="Chromosome 3"/>
</dbReference>
<gene>
    <name evidence="1" type="ORF">MML48_3g00013471</name>
</gene>
<keyword evidence="2" id="KW-1185">Reference proteome</keyword>
<proteinExistence type="predicted"/>
<protein>
    <submittedName>
        <fullName evidence="1">Transposable element-related</fullName>
    </submittedName>
</protein>